<feature type="transmembrane region" description="Helical" evidence="1">
    <location>
        <begin position="65"/>
        <end position="84"/>
    </location>
</feature>
<keyword evidence="1" id="KW-1133">Transmembrane helix</keyword>
<reference evidence="2 3" key="1">
    <citation type="submission" date="2017-08" db="EMBL/GenBank/DDBJ databases">
        <authorList>
            <person name="de Groot N.N."/>
        </authorList>
    </citation>
    <scope>NUCLEOTIDE SEQUENCE [LARGE SCALE GENOMIC DNA]</scope>
    <source>
        <strain evidence="2 3">JC228</strain>
    </source>
</reference>
<name>A0A285CTZ3_9BACI</name>
<dbReference type="AlphaFoldDB" id="A0A285CTZ3"/>
<keyword evidence="1" id="KW-0812">Transmembrane</keyword>
<gene>
    <name evidence="2" type="ORF">SAMN05877753_104111</name>
</gene>
<proteinExistence type="predicted"/>
<feature type="transmembrane region" description="Helical" evidence="1">
    <location>
        <begin position="96"/>
        <end position="113"/>
    </location>
</feature>
<evidence type="ECO:0000256" key="1">
    <source>
        <dbReference type="SAM" id="Phobius"/>
    </source>
</evidence>
<evidence type="ECO:0000313" key="2">
    <source>
        <dbReference type="EMBL" id="SNX70423.1"/>
    </source>
</evidence>
<sequence>MHLIFNFLFLLAAIKWGDWKNWRDYYPTILFFWVGDLLKSYLLYNHWLWTYQETIFAENILRNHTIISLMIMFIVYPSTLLIYLGHFPQAKLRQAGWVLFWVMLYSSIEYMNLHYLHLIRHFNGWNIIWSIIFNMIMFTILRVHYKKPIWAWGLSVIWIIFLLNVFDVPVDKMK</sequence>
<dbReference type="NCBIfam" id="NF041644">
    <property type="entry name" value="CBO0543_fam"/>
    <property type="match status" value="1"/>
</dbReference>
<evidence type="ECO:0000313" key="3">
    <source>
        <dbReference type="Proteomes" id="UP000219546"/>
    </source>
</evidence>
<keyword evidence="3" id="KW-1185">Reference proteome</keyword>
<dbReference type="OrthoDB" id="1730091at2"/>
<dbReference type="Proteomes" id="UP000219546">
    <property type="component" value="Unassembled WGS sequence"/>
</dbReference>
<accession>A0A285CTZ3</accession>
<dbReference type="InterPro" id="IPR048147">
    <property type="entry name" value="CBO0543-like"/>
</dbReference>
<protein>
    <submittedName>
        <fullName evidence="2">Uncharacterized protein</fullName>
    </submittedName>
</protein>
<feature type="transmembrane region" description="Helical" evidence="1">
    <location>
        <begin position="25"/>
        <end position="44"/>
    </location>
</feature>
<feature type="transmembrane region" description="Helical" evidence="1">
    <location>
        <begin position="149"/>
        <end position="166"/>
    </location>
</feature>
<organism evidence="2 3">
    <name type="scientific">Bacillus oleivorans</name>
    <dbReference type="NCBI Taxonomy" id="1448271"/>
    <lineage>
        <taxon>Bacteria</taxon>
        <taxon>Bacillati</taxon>
        <taxon>Bacillota</taxon>
        <taxon>Bacilli</taxon>
        <taxon>Bacillales</taxon>
        <taxon>Bacillaceae</taxon>
        <taxon>Bacillus</taxon>
    </lineage>
</organism>
<dbReference type="RefSeq" id="WP_097158515.1">
    <property type="nucleotide sequence ID" value="NZ_JBEPMQ010000010.1"/>
</dbReference>
<feature type="transmembrane region" description="Helical" evidence="1">
    <location>
        <begin position="125"/>
        <end position="143"/>
    </location>
</feature>
<keyword evidence="1" id="KW-0472">Membrane</keyword>
<dbReference type="EMBL" id="OAOP01000004">
    <property type="protein sequence ID" value="SNX70423.1"/>
    <property type="molecule type" value="Genomic_DNA"/>
</dbReference>